<proteinExistence type="predicted"/>
<dbReference type="RefSeq" id="WP_094690317.1">
    <property type="nucleotide sequence ID" value="NZ_JACBYZ010000001.1"/>
</dbReference>
<dbReference type="Proteomes" id="UP000228976">
    <property type="component" value="Unassembled WGS sequence"/>
</dbReference>
<keyword evidence="2" id="KW-1185">Reference proteome</keyword>
<dbReference type="AlphaFoldDB" id="A0A261F7J5"/>
<name>A0A261F7J5_9BIFI</name>
<gene>
    <name evidence="1" type="ORF">AEAE_1229</name>
</gene>
<evidence type="ECO:0000313" key="2">
    <source>
        <dbReference type="Proteomes" id="UP000228976"/>
    </source>
</evidence>
<reference evidence="1 2" key="1">
    <citation type="journal article" date="2017" name="BMC Genomics">
        <title>Comparative genomic and phylogenomic analyses of the Bifidobacteriaceae family.</title>
        <authorList>
            <person name="Lugli G.A."/>
            <person name="Milani C."/>
            <person name="Turroni F."/>
            <person name="Duranti S."/>
            <person name="Mancabelli L."/>
            <person name="Mangifesta M."/>
            <person name="Ferrario C."/>
            <person name="Modesto M."/>
            <person name="Mattarelli P."/>
            <person name="Jiri K."/>
            <person name="van Sinderen D."/>
            <person name="Ventura M."/>
        </authorList>
    </citation>
    <scope>NUCLEOTIDE SEQUENCE [LARGE SCALE GENOMIC DNA]</scope>
    <source>
        <strain evidence="1 2">LMG 21773</strain>
    </source>
</reference>
<organism evidence="1 2">
    <name type="scientific">Aeriscardovia aeriphila</name>
    <dbReference type="NCBI Taxonomy" id="218139"/>
    <lineage>
        <taxon>Bacteria</taxon>
        <taxon>Bacillati</taxon>
        <taxon>Actinomycetota</taxon>
        <taxon>Actinomycetes</taxon>
        <taxon>Bifidobacteriales</taxon>
        <taxon>Bifidobacteriaceae</taxon>
        <taxon>Aeriscardovia</taxon>
    </lineage>
</organism>
<comment type="caution">
    <text evidence="1">The sequence shown here is derived from an EMBL/GenBank/DDBJ whole genome shotgun (WGS) entry which is preliminary data.</text>
</comment>
<dbReference type="EMBL" id="MWWU01000005">
    <property type="protein sequence ID" value="OZG55107.1"/>
    <property type="molecule type" value="Genomic_DNA"/>
</dbReference>
<sequence length="186" mass="20763">MGSGPSGTYYAAKGSYAIDHSGLIHSIEGNFVLGADGRPTRMKSGGHGQMNLQILEENGIRYEIVLEYANGVRLGNVPNHKNRAKSKGIGQAWFPRSWTTETVLDASRALHDHFSHSIDDMKRDAKSEMKRLHISDSSRLSQQTKLYKFRYKNVDLQAFVNRITGLVDSIFPAFEQTSSIIFSKGE</sequence>
<dbReference type="OrthoDB" id="3231754at2"/>
<evidence type="ECO:0000313" key="1">
    <source>
        <dbReference type="EMBL" id="OZG55107.1"/>
    </source>
</evidence>
<protein>
    <submittedName>
        <fullName evidence="1">Transposase</fullName>
    </submittedName>
</protein>
<accession>A0A261F7J5</accession>